<dbReference type="KEGG" id="rei:IE4771_PE00536"/>
<dbReference type="HOGENOM" id="CLU_2370788_0_0_5"/>
<proteinExistence type="predicted"/>
<accession>A0A060IDP6</accession>
<geneLocation type="plasmid" evidence="1 2">
    <name>pRetIE4771e</name>
</geneLocation>
<dbReference type="EMBL" id="CP006991">
    <property type="protein sequence ID" value="AIC31759.1"/>
    <property type="molecule type" value="Genomic_DNA"/>
</dbReference>
<dbReference type="Proteomes" id="UP000027180">
    <property type="component" value="Plasmid pRetIE4771e"/>
</dbReference>
<dbReference type="AlphaFoldDB" id="A0A060IDP6"/>
<reference evidence="1 2" key="1">
    <citation type="submission" date="2013-12" db="EMBL/GenBank/DDBJ databases">
        <title>Complete genome sequence of Rhizobium etli bv. mimosae IE4771.</title>
        <authorList>
            <person name="Bustos P."/>
            <person name="Santamaria R.I."/>
            <person name="Lozano L."/>
            <person name="Ormeno-Orrillo E."/>
            <person name="Rogel M.A."/>
            <person name="Romero D."/>
            <person name="Cevallos M.A."/>
            <person name="Martinez-Romero E."/>
            <person name="Gonzalez V."/>
        </authorList>
    </citation>
    <scope>NUCLEOTIDE SEQUENCE [LARGE SCALE GENOMIC DNA]</scope>
    <source>
        <strain evidence="1 2">IE4771</strain>
        <plasmid evidence="2">Plasmid pRetIE4771e</plasmid>
    </source>
</reference>
<protein>
    <submittedName>
        <fullName evidence="1">Uncharacterized protein</fullName>
    </submittedName>
</protein>
<keyword evidence="1" id="KW-0614">Plasmid</keyword>
<sequence>MNVIRISVRRSRPRSLPSAADCGCRARGCVARFRRPACGCNASSRLDARWKGRSLPYKVFDKDQRVAHATIVENKRLGDARRYLGYARTSCRSLV</sequence>
<name>A0A060IDP6_RHIET</name>
<evidence type="ECO:0000313" key="2">
    <source>
        <dbReference type="Proteomes" id="UP000027180"/>
    </source>
</evidence>
<gene>
    <name evidence="1" type="ORF">IE4771_PE00536</name>
</gene>
<evidence type="ECO:0000313" key="1">
    <source>
        <dbReference type="EMBL" id="AIC31759.1"/>
    </source>
</evidence>
<organism evidence="1 2">
    <name type="scientific">Rhizobium etli bv. mimosae str. IE4771</name>
    <dbReference type="NCBI Taxonomy" id="1432050"/>
    <lineage>
        <taxon>Bacteria</taxon>
        <taxon>Pseudomonadati</taxon>
        <taxon>Pseudomonadota</taxon>
        <taxon>Alphaproteobacteria</taxon>
        <taxon>Hyphomicrobiales</taxon>
        <taxon>Rhizobiaceae</taxon>
        <taxon>Rhizobium/Agrobacterium group</taxon>
        <taxon>Rhizobium</taxon>
    </lineage>
</organism>